<dbReference type="EMBL" id="JBHILJ010000003">
    <property type="protein sequence ID" value="MFB5736471.1"/>
    <property type="molecule type" value="Genomic_DNA"/>
</dbReference>
<name>A0ABV5BMF0_9LEPT</name>
<proteinExistence type="predicted"/>
<feature type="transmembrane region" description="Helical" evidence="1">
    <location>
        <begin position="237"/>
        <end position="260"/>
    </location>
</feature>
<comment type="caution">
    <text evidence="2">The sequence shown here is derived from an EMBL/GenBank/DDBJ whole genome shotgun (WGS) entry which is preliminary data.</text>
</comment>
<feature type="transmembrane region" description="Helical" evidence="1">
    <location>
        <begin position="272"/>
        <end position="293"/>
    </location>
</feature>
<organism evidence="2 3">
    <name type="scientific">Leptospira wolffii</name>
    <dbReference type="NCBI Taxonomy" id="409998"/>
    <lineage>
        <taxon>Bacteria</taxon>
        <taxon>Pseudomonadati</taxon>
        <taxon>Spirochaetota</taxon>
        <taxon>Spirochaetia</taxon>
        <taxon>Leptospirales</taxon>
        <taxon>Leptospiraceae</taxon>
        <taxon>Leptospira</taxon>
    </lineage>
</organism>
<feature type="transmembrane region" description="Helical" evidence="1">
    <location>
        <begin position="168"/>
        <end position="186"/>
    </location>
</feature>
<evidence type="ECO:0000313" key="3">
    <source>
        <dbReference type="Proteomes" id="UP001580391"/>
    </source>
</evidence>
<keyword evidence="3" id="KW-1185">Reference proteome</keyword>
<sequence>MYNLTNGQNLKHRGLVVPSTLLLLWAIPLILFPFLFRRADFGILAFCFFASLSSYFLFLKTQNSDSEFRFGLGAGILVRVLLLFSPVFLSEDVYRFLWDGSMVLRGSSPYSVLPGEIAFESQDPWREELLEKMNSGAYYSVYPPILQILFLIPSALMELFSSVKIGIGFWKLTVFLFELGFAYLSLRKKNKNYSFLKYWLHPLVLWEGTGNGHPEPILVFFLFYSALLWQKGRILTAWISFLSAIFLKLVPLLLLPYLFFRWIGKRSIRTRILIILSGSVIFISSSVWILSLYPDTEILQKQWKEGLGVYFHLFEYHGGIYYLTKIPMKYTWYPYSAALLLSFLASVFIVFYSYLKSIRKESNDLISIAGLWVGVSGIYYALSSTVHPWYFLPILAASVYSKHIWPLAASSVWILSYSTYLELPYSDKNWALWTEHLIVLVIFLYETFAKKSGNSRIKKEDIANSVIEPS</sequence>
<feature type="transmembrane region" description="Helical" evidence="1">
    <location>
        <begin position="15"/>
        <end position="35"/>
    </location>
</feature>
<dbReference type="Pfam" id="PF26314">
    <property type="entry name" value="MptA_B_family"/>
    <property type="match status" value="1"/>
</dbReference>
<accession>A0ABV5BMF0</accession>
<evidence type="ECO:0000313" key="2">
    <source>
        <dbReference type="EMBL" id="MFB5736471.1"/>
    </source>
</evidence>
<evidence type="ECO:0008006" key="4">
    <source>
        <dbReference type="Google" id="ProtNLM"/>
    </source>
</evidence>
<keyword evidence="1" id="KW-0472">Membrane</keyword>
<dbReference type="RefSeq" id="WP_375516958.1">
    <property type="nucleotide sequence ID" value="NZ_JBHILI010000004.1"/>
</dbReference>
<dbReference type="Proteomes" id="UP001580391">
    <property type="component" value="Unassembled WGS sequence"/>
</dbReference>
<feature type="transmembrane region" description="Helical" evidence="1">
    <location>
        <begin position="70"/>
        <end position="89"/>
    </location>
</feature>
<reference evidence="2 3" key="1">
    <citation type="submission" date="2024-09" db="EMBL/GenBank/DDBJ databases">
        <title>Taxonomic and Genotyping Characterization of Leptospira Strains isolated from Multiple Sources in Colombia highlights the importance of intermediate species.</title>
        <authorList>
            <person name="Torres Higuera L."/>
            <person name="Rojas Tapias D."/>
            <person name="Jimenez Velasquez S."/>
            <person name="Renjifo Ibanez C."/>
        </authorList>
    </citation>
    <scope>NUCLEOTIDE SEQUENCE [LARGE SCALE GENOMIC DNA]</scope>
    <source>
        <strain evidence="2 3">Lep080</strain>
    </source>
</reference>
<keyword evidence="1" id="KW-0812">Transmembrane</keyword>
<feature type="transmembrane region" description="Helical" evidence="1">
    <location>
        <begin position="430"/>
        <end position="449"/>
    </location>
</feature>
<feature type="transmembrane region" description="Helical" evidence="1">
    <location>
        <begin position="137"/>
        <end position="156"/>
    </location>
</feature>
<feature type="transmembrane region" description="Helical" evidence="1">
    <location>
        <begin position="332"/>
        <end position="353"/>
    </location>
</feature>
<evidence type="ECO:0000256" key="1">
    <source>
        <dbReference type="SAM" id="Phobius"/>
    </source>
</evidence>
<feature type="transmembrane region" description="Helical" evidence="1">
    <location>
        <begin position="365"/>
        <end position="382"/>
    </location>
</feature>
<protein>
    <recommendedName>
        <fullName evidence="4">DUF2029 domain-containing protein</fullName>
    </recommendedName>
</protein>
<feature type="transmembrane region" description="Helical" evidence="1">
    <location>
        <begin position="41"/>
        <end position="58"/>
    </location>
</feature>
<gene>
    <name evidence="2" type="ORF">ACE5IX_08135</name>
</gene>
<keyword evidence="1" id="KW-1133">Transmembrane helix</keyword>